<dbReference type="InterPro" id="IPR050516">
    <property type="entry name" value="Olfactory_GPCR"/>
</dbReference>
<keyword evidence="8 12" id="KW-0472">Membrane</keyword>
<keyword evidence="15" id="KW-1185">Reference proteome</keyword>
<feature type="transmembrane region" description="Helical" evidence="12">
    <location>
        <begin position="230"/>
        <end position="256"/>
    </location>
</feature>
<dbReference type="InterPro" id="IPR000276">
    <property type="entry name" value="GPCR_Rhodpsn"/>
</dbReference>
<dbReference type="OrthoDB" id="9444602at2759"/>
<comment type="similarity">
    <text evidence="11">Belongs to the G-protein coupled receptor 1 family.</text>
</comment>
<gene>
    <name evidence="14" type="ORF">llap_19837</name>
</gene>
<evidence type="ECO:0000259" key="13">
    <source>
        <dbReference type="PROSITE" id="PS50262"/>
    </source>
</evidence>
<dbReference type="InterPro" id="IPR017452">
    <property type="entry name" value="GPCR_Rhodpsn_7TM"/>
</dbReference>
<dbReference type="FunFam" id="1.20.1070.10:FF:000001">
    <property type="entry name" value="Olfactory receptor"/>
    <property type="match status" value="1"/>
</dbReference>
<dbReference type="PRINTS" id="PR00237">
    <property type="entry name" value="GPCRRHODOPSN"/>
</dbReference>
<feature type="domain" description="G-protein coupled receptors family 1 profile" evidence="13">
    <location>
        <begin position="74"/>
        <end position="323"/>
    </location>
</feature>
<dbReference type="PRINTS" id="PR00245">
    <property type="entry name" value="OLFACTORYR"/>
</dbReference>
<evidence type="ECO:0000256" key="2">
    <source>
        <dbReference type="ARBA" id="ARBA00022475"/>
    </source>
</evidence>
<accession>A0A2I0T7U8</accession>
<feature type="transmembrane region" description="Helical" evidence="12">
    <location>
        <begin position="306"/>
        <end position="325"/>
    </location>
</feature>
<dbReference type="PANTHER" id="PTHR26452">
    <property type="entry name" value="OLFACTORY RECEPTOR"/>
    <property type="match status" value="1"/>
</dbReference>
<dbReference type="CDD" id="cd13954">
    <property type="entry name" value="7tmA_OR"/>
    <property type="match status" value="1"/>
</dbReference>
<evidence type="ECO:0000313" key="14">
    <source>
        <dbReference type="EMBL" id="PKU29859.1"/>
    </source>
</evidence>
<sequence>MKAQSRPDIGWERLLGSQSGTDIKKMQTNPSSFQEMTNVTAVLEFRLLGFSSNPHCQILLFTVFLVIYILTILGNMIIISVVTLEPRLHSPMYKFLKNLSFLEVCYTTTIVPKMLANLLTQRKTISFLGCMAQLYYFVFLGATECYLLSVMAYDRFLAICEPLHYGVAMTAESYARLAVGSWVTGVFTGFLPCLMVSRLSFCNYNLIDHFFCDISPLLKLSCSDTTVTEAVIFILSLLVLSSCFLLTLVSYILIILSILKIPSASGKRITFSTCSSHLMVVTIYYGTMISMYVRPTYDLSSELNKAVSLLYTVVTPLLNPVIYSLRNKAFKKALEKIVIRHHRLHSL</sequence>
<evidence type="ECO:0000256" key="12">
    <source>
        <dbReference type="RuleBase" id="RU363047"/>
    </source>
</evidence>
<keyword evidence="3 12" id="KW-0716">Sensory transduction</keyword>
<feature type="transmembrane region" description="Helical" evidence="12">
    <location>
        <begin position="268"/>
        <end position="286"/>
    </location>
</feature>
<evidence type="ECO:0000256" key="5">
    <source>
        <dbReference type="ARBA" id="ARBA00022725"/>
    </source>
</evidence>
<dbReference type="SUPFAM" id="SSF81321">
    <property type="entry name" value="Family A G protein-coupled receptor-like"/>
    <property type="match status" value="1"/>
</dbReference>
<feature type="transmembrane region" description="Helical" evidence="12">
    <location>
        <begin position="134"/>
        <end position="153"/>
    </location>
</feature>
<evidence type="ECO:0000256" key="10">
    <source>
        <dbReference type="ARBA" id="ARBA00023224"/>
    </source>
</evidence>
<dbReference type="InterPro" id="IPR000725">
    <property type="entry name" value="Olfact_rcpt"/>
</dbReference>
<dbReference type="AlphaFoldDB" id="A0A2I0T7U8"/>
<dbReference type="Pfam" id="PF13853">
    <property type="entry name" value="7tm_4"/>
    <property type="match status" value="1"/>
</dbReference>
<organism evidence="14 15">
    <name type="scientific">Limosa lapponica baueri</name>
    <dbReference type="NCBI Taxonomy" id="1758121"/>
    <lineage>
        <taxon>Eukaryota</taxon>
        <taxon>Metazoa</taxon>
        <taxon>Chordata</taxon>
        <taxon>Craniata</taxon>
        <taxon>Vertebrata</taxon>
        <taxon>Euteleostomi</taxon>
        <taxon>Archelosauria</taxon>
        <taxon>Archosauria</taxon>
        <taxon>Dinosauria</taxon>
        <taxon>Saurischia</taxon>
        <taxon>Theropoda</taxon>
        <taxon>Coelurosauria</taxon>
        <taxon>Aves</taxon>
        <taxon>Neognathae</taxon>
        <taxon>Neoaves</taxon>
        <taxon>Charadriiformes</taxon>
        <taxon>Scolopacidae</taxon>
        <taxon>Limosa</taxon>
    </lineage>
</organism>
<name>A0A2I0T7U8_LIMLA</name>
<evidence type="ECO:0000256" key="1">
    <source>
        <dbReference type="ARBA" id="ARBA00004651"/>
    </source>
</evidence>
<evidence type="ECO:0000256" key="3">
    <source>
        <dbReference type="ARBA" id="ARBA00022606"/>
    </source>
</evidence>
<evidence type="ECO:0000313" key="15">
    <source>
        <dbReference type="Proteomes" id="UP000233556"/>
    </source>
</evidence>
<feature type="transmembrane region" description="Helical" evidence="12">
    <location>
        <begin position="174"/>
        <end position="197"/>
    </location>
</feature>
<feature type="transmembrane region" description="Helical" evidence="12">
    <location>
        <begin position="58"/>
        <end position="83"/>
    </location>
</feature>
<dbReference type="PROSITE" id="PS50262">
    <property type="entry name" value="G_PROTEIN_RECEP_F1_2"/>
    <property type="match status" value="1"/>
</dbReference>
<reference evidence="15" key="2">
    <citation type="submission" date="2017-12" db="EMBL/GenBank/DDBJ databases">
        <title>Genome sequence of the Bar-tailed Godwit (Limosa lapponica baueri).</title>
        <authorList>
            <person name="Lima N.C.B."/>
            <person name="Parody-Merino A.M."/>
            <person name="Battley P.F."/>
            <person name="Fidler A.E."/>
            <person name="Prosdocimi F."/>
        </authorList>
    </citation>
    <scope>NUCLEOTIDE SEQUENCE [LARGE SCALE GENOMIC DNA]</scope>
</reference>
<dbReference type="Gene3D" id="1.20.1070.10">
    <property type="entry name" value="Rhodopsin 7-helix transmembrane proteins"/>
    <property type="match status" value="1"/>
</dbReference>
<evidence type="ECO:0000256" key="8">
    <source>
        <dbReference type="ARBA" id="ARBA00023136"/>
    </source>
</evidence>
<evidence type="ECO:0000256" key="6">
    <source>
        <dbReference type="ARBA" id="ARBA00022989"/>
    </source>
</evidence>
<reference evidence="15" key="1">
    <citation type="submission" date="2017-11" db="EMBL/GenBank/DDBJ databases">
        <authorList>
            <person name="Lima N.C."/>
            <person name="Parody-Merino A.M."/>
            <person name="Battley P.F."/>
            <person name="Fidler A.E."/>
            <person name="Prosdocimi F."/>
        </authorList>
    </citation>
    <scope>NUCLEOTIDE SEQUENCE [LARGE SCALE GENOMIC DNA]</scope>
</reference>
<evidence type="ECO:0000256" key="7">
    <source>
        <dbReference type="ARBA" id="ARBA00023040"/>
    </source>
</evidence>
<dbReference type="EMBL" id="KZ516016">
    <property type="protein sequence ID" value="PKU29859.1"/>
    <property type="molecule type" value="Genomic_DNA"/>
</dbReference>
<keyword evidence="4 11" id="KW-0812">Transmembrane</keyword>
<keyword evidence="2 12" id="KW-1003">Cell membrane</keyword>
<comment type="subcellular location">
    <subcellularLocation>
        <location evidence="1 12">Cell membrane</location>
        <topology evidence="1 12">Multi-pass membrane protein</topology>
    </subcellularLocation>
</comment>
<keyword evidence="5 12" id="KW-0552">Olfaction</keyword>
<keyword evidence="9 11" id="KW-0675">Receptor</keyword>
<dbReference type="GO" id="GO:0005886">
    <property type="term" value="C:plasma membrane"/>
    <property type="evidence" value="ECO:0007669"/>
    <property type="project" value="UniProtKB-SubCell"/>
</dbReference>
<dbReference type="GO" id="GO:0004930">
    <property type="term" value="F:G protein-coupled receptor activity"/>
    <property type="evidence" value="ECO:0007669"/>
    <property type="project" value="UniProtKB-KW"/>
</dbReference>
<keyword evidence="10 11" id="KW-0807">Transducer</keyword>
<keyword evidence="7 11" id="KW-0297">G-protein coupled receptor</keyword>
<proteinExistence type="inferred from homology"/>
<keyword evidence="6 12" id="KW-1133">Transmembrane helix</keyword>
<evidence type="ECO:0000256" key="11">
    <source>
        <dbReference type="RuleBase" id="RU000688"/>
    </source>
</evidence>
<dbReference type="GO" id="GO:0004984">
    <property type="term" value="F:olfactory receptor activity"/>
    <property type="evidence" value="ECO:0007669"/>
    <property type="project" value="InterPro"/>
</dbReference>
<dbReference type="PROSITE" id="PS00237">
    <property type="entry name" value="G_PROTEIN_RECEP_F1_1"/>
    <property type="match status" value="1"/>
</dbReference>
<evidence type="ECO:0000256" key="4">
    <source>
        <dbReference type="ARBA" id="ARBA00022692"/>
    </source>
</evidence>
<evidence type="ECO:0000256" key="9">
    <source>
        <dbReference type="ARBA" id="ARBA00023170"/>
    </source>
</evidence>
<protein>
    <recommendedName>
        <fullName evidence="12">Olfactory receptor</fullName>
    </recommendedName>
</protein>
<dbReference type="Proteomes" id="UP000233556">
    <property type="component" value="Unassembled WGS sequence"/>
</dbReference>